<name>A0A0A1UF39_ENTIV</name>
<dbReference type="OrthoDB" id="10258141at2759"/>
<proteinExistence type="inferred from homology"/>
<dbReference type="VEuPathDB" id="AmoebaDB:EIN_155180"/>
<dbReference type="RefSeq" id="XP_004258182.1">
    <property type="nucleotide sequence ID" value="XM_004258134.1"/>
</dbReference>
<evidence type="ECO:0000256" key="3">
    <source>
        <dbReference type="ARBA" id="ARBA00022448"/>
    </source>
</evidence>
<dbReference type="Pfam" id="PF03635">
    <property type="entry name" value="Vps35"/>
    <property type="match status" value="1"/>
</dbReference>
<dbReference type="AlphaFoldDB" id="A0A0A1UF39"/>
<keyword evidence="3" id="KW-0813">Transport</keyword>
<keyword evidence="4" id="KW-0653">Protein transport</keyword>
<dbReference type="KEGG" id="eiv:EIN_155180"/>
<evidence type="ECO:0000256" key="2">
    <source>
        <dbReference type="ARBA" id="ARBA00006536"/>
    </source>
</evidence>
<dbReference type="PANTHER" id="PTHR11099:SF0">
    <property type="entry name" value="VACUOLAR PROTEIN SORTING-ASSOCIATED PROTEIN 35"/>
    <property type="match status" value="1"/>
</dbReference>
<dbReference type="InterPro" id="IPR042491">
    <property type="entry name" value="Vps35_C"/>
</dbReference>
<dbReference type="EMBL" id="KB206474">
    <property type="protein sequence ID" value="ELP91411.1"/>
    <property type="molecule type" value="Genomic_DNA"/>
</dbReference>
<dbReference type="GO" id="GO:0006886">
    <property type="term" value="P:intracellular protein transport"/>
    <property type="evidence" value="ECO:0007669"/>
    <property type="project" value="TreeGrafter"/>
</dbReference>
<evidence type="ECO:0000256" key="1">
    <source>
        <dbReference type="ARBA" id="ARBA00004170"/>
    </source>
</evidence>
<dbReference type="Gene3D" id="1.25.40.660">
    <property type="entry name" value="Vacuolar protein sorting-associated protein 35, helical subcomplex Vps35-C"/>
    <property type="match status" value="1"/>
</dbReference>
<dbReference type="GO" id="GO:0005770">
    <property type="term" value="C:late endosome"/>
    <property type="evidence" value="ECO:0007669"/>
    <property type="project" value="TreeGrafter"/>
</dbReference>
<comment type="similarity">
    <text evidence="2">Belongs to the VPS35 family.</text>
</comment>
<dbReference type="PANTHER" id="PTHR11099">
    <property type="entry name" value="VACUOLAR SORTING PROTEIN 35"/>
    <property type="match status" value="1"/>
</dbReference>
<protein>
    <submittedName>
        <fullName evidence="6">Vacuolar sorting protein, putative</fullName>
    </submittedName>
</protein>
<dbReference type="GO" id="GO:0005829">
    <property type="term" value="C:cytosol"/>
    <property type="evidence" value="ECO:0007669"/>
    <property type="project" value="GOC"/>
</dbReference>
<keyword evidence="5" id="KW-0472">Membrane</keyword>
<evidence type="ECO:0000256" key="4">
    <source>
        <dbReference type="ARBA" id="ARBA00022927"/>
    </source>
</evidence>
<reference evidence="6 7" key="1">
    <citation type="submission" date="2012-10" db="EMBL/GenBank/DDBJ databases">
        <authorList>
            <person name="Zafar N."/>
            <person name="Inman J."/>
            <person name="Hall N."/>
            <person name="Lorenzi H."/>
            <person name="Caler E."/>
        </authorList>
    </citation>
    <scope>NUCLEOTIDE SEQUENCE [LARGE SCALE GENOMIC DNA]</scope>
    <source>
        <strain evidence="6 7">IP1</strain>
    </source>
</reference>
<dbReference type="Proteomes" id="UP000014680">
    <property type="component" value="Unassembled WGS sequence"/>
</dbReference>
<keyword evidence="7" id="KW-1185">Reference proteome</keyword>
<dbReference type="GeneID" id="14890209"/>
<dbReference type="InterPro" id="IPR005378">
    <property type="entry name" value="Vps35"/>
</dbReference>
<accession>A0A0A1UF39</accession>
<evidence type="ECO:0000256" key="5">
    <source>
        <dbReference type="ARBA" id="ARBA00023136"/>
    </source>
</evidence>
<sequence length="747" mass="85305">MQAKGKKGVIEPKAELSQRQTTMNLHTDLLRRDMDHKNYTSAVENAFKICEQMNTSNLSPRLYYDLYLLLQQCLSVLDMYLRSDYVASGNDLLDLYEEVQGFPTVVSRLYLMCIVGSSAVKTKKISVVVFMKDMIEMSRGIQHPIKGIFFRGYILDCIKTVLPDFTTENPADGNLTNSIEFLLNNFSEMCRLLVRLTQGPRTSEEQIDEQMQLCQFVGKNLTYLSNLEGVSIELYSTNILPRFLEQVLLSRDKVTQDYLYDALIQAFPAEYQLETLHLLLHSLGGVVANVGIRRVLCSLMDRIMTHLKLNPQTERKLDIFQIFSTHITQIVKTQNLSSEDFLNIYLSLSRLVMVWHTEEESYKNMNIINSIIYNYLTNIQTIDINTAKCLNDVLKLEMQKYKVLEAMQLKVYPELLNILPYTLRHEAHRFIGDVIGKQDEKFKSGEEMVLAIRCVETLYKDSQDMVPLSQEELTVDANLFKTVILTSVVEKGSFFEIIKEAKFAAQYSGNTRALMILPTIVSMYLRAINVVENDNKMFREVLVIIKKIKALSPLIAIKCSLEAAGVGSLKGYENTSYFFEYALIVFEDEKELDKNVALNEIVQALASCHVDKNGNEIYVAGCLKFVSQVSDPYLRGKLFVKVSSALFNEKAKQAKLAVVALHKAVKEAGICMVPEQNIELLIDILNVYIVHYVRENPEVDAEFINNFAGVIKENISQTDLPNLQAYYQQTVKNVAERKEEKIKLLKL</sequence>
<comment type="subcellular location">
    <subcellularLocation>
        <location evidence="1">Membrane</location>
        <topology evidence="1">Peripheral membrane protein</topology>
    </subcellularLocation>
</comment>
<organism evidence="6 7">
    <name type="scientific">Entamoeba invadens IP1</name>
    <dbReference type="NCBI Taxonomy" id="370355"/>
    <lineage>
        <taxon>Eukaryota</taxon>
        <taxon>Amoebozoa</taxon>
        <taxon>Evosea</taxon>
        <taxon>Archamoebae</taxon>
        <taxon>Mastigamoebida</taxon>
        <taxon>Entamoebidae</taxon>
        <taxon>Entamoeba</taxon>
    </lineage>
</organism>
<dbReference type="GO" id="GO:0042147">
    <property type="term" value="P:retrograde transport, endosome to Golgi"/>
    <property type="evidence" value="ECO:0007669"/>
    <property type="project" value="InterPro"/>
</dbReference>
<dbReference type="OMA" id="GHAREKE"/>
<dbReference type="GO" id="GO:0030906">
    <property type="term" value="C:retromer, cargo-selective complex"/>
    <property type="evidence" value="ECO:0007669"/>
    <property type="project" value="InterPro"/>
</dbReference>
<evidence type="ECO:0000313" key="7">
    <source>
        <dbReference type="Proteomes" id="UP000014680"/>
    </source>
</evidence>
<gene>
    <name evidence="6" type="ORF">EIN_155180</name>
</gene>
<evidence type="ECO:0000313" key="6">
    <source>
        <dbReference type="EMBL" id="ELP91411.1"/>
    </source>
</evidence>